<keyword evidence="2" id="KW-0472">Membrane</keyword>
<feature type="compositionally biased region" description="Low complexity" evidence="1">
    <location>
        <begin position="1"/>
        <end position="10"/>
    </location>
</feature>
<keyword evidence="2" id="KW-0812">Transmembrane</keyword>
<feature type="region of interest" description="Disordered" evidence="1">
    <location>
        <begin position="1"/>
        <end position="20"/>
    </location>
</feature>
<feature type="transmembrane region" description="Helical" evidence="2">
    <location>
        <begin position="84"/>
        <end position="110"/>
    </location>
</feature>
<name>A0AAE1GJT1_PETCI</name>
<keyword evidence="2" id="KW-1133">Transmembrane helix</keyword>
<reference evidence="3" key="1">
    <citation type="submission" date="2023-10" db="EMBL/GenBank/DDBJ databases">
        <title>Genome assemblies of two species of porcelain crab, Petrolisthes cinctipes and Petrolisthes manimaculis (Anomura: Porcellanidae).</title>
        <authorList>
            <person name="Angst P."/>
        </authorList>
    </citation>
    <scope>NUCLEOTIDE SEQUENCE</scope>
    <source>
        <strain evidence="3">PB745_01</strain>
        <tissue evidence="3">Gill</tissue>
    </source>
</reference>
<evidence type="ECO:0000256" key="2">
    <source>
        <dbReference type="SAM" id="Phobius"/>
    </source>
</evidence>
<protein>
    <submittedName>
        <fullName evidence="3">Uncharacterized protein</fullName>
    </submittedName>
</protein>
<evidence type="ECO:0000256" key="1">
    <source>
        <dbReference type="SAM" id="MobiDB-lite"/>
    </source>
</evidence>
<comment type="caution">
    <text evidence="3">The sequence shown here is derived from an EMBL/GenBank/DDBJ whole genome shotgun (WGS) entry which is preliminary data.</text>
</comment>
<sequence>MIWARTATAPSPRPPVAGPAPSQCLVFATARRIDSQRKGIDSRLGKLDSIGSILDSIPAQPYWQHCSRFPPTRLRDACRLSPSVITLMVGRVVVVLFFVVVDYVSCAVGYRPNP</sequence>
<keyword evidence="4" id="KW-1185">Reference proteome</keyword>
<organism evidence="3 4">
    <name type="scientific">Petrolisthes cinctipes</name>
    <name type="common">Flat porcelain crab</name>
    <dbReference type="NCBI Taxonomy" id="88211"/>
    <lineage>
        <taxon>Eukaryota</taxon>
        <taxon>Metazoa</taxon>
        <taxon>Ecdysozoa</taxon>
        <taxon>Arthropoda</taxon>
        <taxon>Crustacea</taxon>
        <taxon>Multicrustacea</taxon>
        <taxon>Malacostraca</taxon>
        <taxon>Eumalacostraca</taxon>
        <taxon>Eucarida</taxon>
        <taxon>Decapoda</taxon>
        <taxon>Pleocyemata</taxon>
        <taxon>Anomura</taxon>
        <taxon>Galatheoidea</taxon>
        <taxon>Porcellanidae</taxon>
        <taxon>Petrolisthes</taxon>
    </lineage>
</organism>
<dbReference type="AlphaFoldDB" id="A0AAE1GJT1"/>
<evidence type="ECO:0000313" key="3">
    <source>
        <dbReference type="EMBL" id="KAK3894000.1"/>
    </source>
</evidence>
<gene>
    <name evidence="3" type="ORF">Pcinc_002208</name>
</gene>
<evidence type="ECO:0000313" key="4">
    <source>
        <dbReference type="Proteomes" id="UP001286313"/>
    </source>
</evidence>
<accession>A0AAE1GJT1</accession>
<dbReference type="EMBL" id="JAWQEG010000148">
    <property type="protein sequence ID" value="KAK3894000.1"/>
    <property type="molecule type" value="Genomic_DNA"/>
</dbReference>
<proteinExistence type="predicted"/>
<dbReference type="Proteomes" id="UP001286313">
    <property type="component" value="Unassembled WGS sequence"/>
</dbReference>